<comment type="caution">
    <text evidence="2">The sequence shown here is derived from an EMBL/GenBank/DDBJ whole genome shotgun (WGS) entry which is preliminary data.</text>
</comment>
<name>A0A0A2LZC9_9FLAO</name>
<dbReference type="Proteomes" id="UP000030129">
    <property type="component" value="Unassembled WGS sequence"/>
</dbReference>
<evidence type="ECO:0008006" key="4">
    <source>
        <dbReference type="Google" id="ProtNLM"/>
    </source>
</evidence>
<dbReference type="AlphaFoldDB" id="A0A0A2LZC9"/>
<sequence length="235" mass="26684">MKKLALPFIFCVSTLFYFSCSSDIDNVTDNQQPETISFQLKSMPTDSITKAARMYVLMTQTQDYINFKSSISAFNSKVAPNRVSFSSKSQWMNWITGNISNTGFTTVAQFEGMFDDYVTKFELLHQNNTDLFDLIEQAANDTTALLQIFEPELMPQPEPLGDIEACKEACMDATSTAIDVENHGFVQQLFLAVYYLRDYEFASSAIQDHEMAMNFYIPMDLNICFMECEQNGGSQ</sequence>
<dbReference type="EMBL" id="JRLV01000007">
    <property type="protein sequence ID" value="KGO81485.1"/>
    <property type="molecule type" value="Genomic_DNA"/>
</dbReference>
<dbReference type="RefSeq" id="WP_035132748.1">
    <property type="nucleotide sequence ID" value="NZ_JRLV01000007.1"/>
</dbReference>
<feature type="chain" id="PRO_5002002677" description="Imelysin-like domain-containing protein" evidence="1">
    <location>
        <begin position="22"/>
        <end position="235"/>
    </location>
</feature>
<feature type="signal peptide" evidence="1">
    <location>
        <begin position="1"/>
        <end position="21"/>
    </location>
</feature>
<organism evidence="2 3">
    <name type="scientific">Flavobacterium beibuense F44-8</name>
    <dbReference type="NCBI Taxonomy" id="1406840"/>
    <lineage>
        <taxon>Bacteria</taxon>
        <taxon>Pseudomonadati</taxon>
        <taxon>Bacteroidota</taxon>
        <taxon>Flavobacteriia</taxon>
        <taxon>Flavobacteriales</taxon>
        <taxon>Flavobacteriaceae</taxon>
        <taxon>Flavobacterium</taxon>
    </lineage>
</organism>
<evidence type="ECO:0000313" key="3">
    <source>
        <dbReference type="Proteomes" id="UP000030129"/>
    </source>
</evidence>
<keyword evidence="3" id="KW-1185">Reference proteome</keyword>
<proteinExistence type="predicted"/>
<evidence type="ECO:0000313" key="2">
    <source>
        <dbReference type="EMBL" id="KGO81485.1"/>
    </source>
</evidence>
<evidence type="ECO:0000256" key="1">
    <source>
        <dbReference type="SAM" id="SignalP"/>
    </source>
</evidence>
<accession>A0A0A2LZC9</accession>
<gene>
    <name evidence="2" type="ORF">Q763_07500</name>
</gene>
<keyword evidence="1" id="KW-0732">Signal</keyword>
<reference evidence="2 3" key="1">
    <citation type="submission" date="2013-09" db="EMBL/GenBank/DDBJ databases">
        <authorList>
            <person name="Zeng Z."/>
            <person name="Chen C."/>
        </authorList>
    </citation>
    <scope>NUCLEOTIDE SEQUENCE [LARGE SCALE GENOMIC DNA]</scope>
    <source>
        <strain evidence="2 3">F44-8</strain>
    </source>
</reference>
<protein>
    <recommendedName>
        <fullName evidence="4">Imelysin-like domain-containing protein</fullName>
    </recommendedName>
</protein>